<dbReference type="AlphaFoldDB" id="K5Y5J3"/>
<dbReference type="RefSeq" id="XP_007325357.1">
    <property type="nucleotide sequence ID" value="XM_007325295.1"/>
</dbReference>
<dbReference type="OMA" id="ERYQDSH"/>
<dbReference type="InterPro" id="IPR032675">
    <property type="entry name" value="LRR_dom_sf"/>
</dbReference>
<dbReference type="Gene3D" id="3.80.10.10">
    <property type="entry name" value="Ribonuclease Inhibitor"/>
    <property type="match status" value="1"/>
</dbReference>
<proteinExistence type="predicted"/>
<dbReference type="EMBL" id="JH971385">
    <property type="protein sequence ID" value="EKM83380.1"/>
    <property type="molecule type" value="Genomic_DNA"/>
</dbReference>
<dbReference type="GeneID" id="18822827"/>
<keyword evidence="1" id="KW-0175">Coiled coil</keyword>
<keyword evidence="3" id="KW-1185">Reference proteome</keyword>
<accession>K5Y5J3</accession>
<name>K5Y5J3_AGABU</name>
<dbReference type="eggNOG" id="ENOG502R0NS">
    <property type="taxonomic scope" value="Eukaryota"/>
</dbReference>
<evidence type="ECO:0000256" key="1">
    <source>
        <dbReference type="SAM" id="Coils"/>
    </source>
</evidence>
<feature type="coiled-coil region" evidence="1">
    <location>
        <begin position="36"/>
        <end position="63"/>
    </location>
</feature>
<evidence type="ECO:0000313" key="2">
    <source>
        <dbReference type="EMBL" id="EKM83380.1"/>
    </source>
</evidence>
<evidence type="ECO:0000313" key="3">
    <source>
        <dbReference type="Proteomes" id="UP000008493"/>
    </source>
</evidence>
<dbReference type="Proteomes" id="UP000008493">
    <property type="component" value="Unassembled WGS sequence"/>
</dbReference>
<reference evidence="3" key="1">
    <citation type="journal article" date="2012" name="Proc. Natl. Acad. Sci. U.S.A.">
        <title>Genome sequence of the button mushroom Agaricus bisporus reveals mechanisms governing adaptation to a humic-rich ecological niche.</title>
        <authorList>
            <person name="Morin E."/>
            <person name="Kohler A."/>
            <person name="Baker A.R."/>
            <person name="Foulongne-Oriol M."/>
            <person name="Lombard V."/>
            <person name="Nagy L.G."/>
            <person name="Ohm R.A."/>
            <person name="Patyshakuliyeva A."/>
            <person name="Brun A."/>
            <person name="Aerts A.L."/>
            <person name="Bailey A.M."/>
            <person name="Billette C."/>
            <person name="Coutinho P.M."/>
            <person name="Deakin G."/>
            <person name="Doddapaneni H."/>
            <person name="Floudas D."/>
            <person name="Grimwood J."/>
            <person name="Hilden K."/>
            <person name="Kuees U."/>
            <person name="LaButti K.M."/>
            <person name="Lapidus A."/>
            <person name="Lindquist E.A."/>
            <person name="Lucas S.M."/>
            <person name="Murat C."/>
            <person name="Riley R.W."/>
            <person name="Salamov A.A."/>
            <person name="Schmutz J."/>
            <person name="Subramanian V."/>
            <person name="Woesten H.A.B."/>
            <person name="Xu J."/>
            <person name="Eastwood D.C."/>
            <person name="Foster G.D."/>
            <person name="Sonnenberg A.S."/>
            <person name="Cullen D."/>
            <person name="de Vries R.P."/>
            <person name="Lundell T."/>
            <person name="Hibbett D.S."/>
            <person name="Henrissat B."/>
            <person name="Burton K.S."/>
            <person name="Kerrigan R.W."/>
            <person name="Challen M.P."/>
            <person name="Grigoriev I.V."/>
            <person name="Martin F."/>
        </authorList>
    </citation>
    <scope>NUCLEOTIDE SEQUENCE [LARGE SCALE GENOMIC DNA]</scope>
    <source>
        <strain evidence="3">JB137-S8 / ATCC MYA-4627 / FGSC 10392</strain>
    </source>
</reference>
<sequence length="510" mass="57166">MTVMHNLEMILSSNIPPTRDEATSVKGLLDGEATTLSALMEDIAHLQNRLHILRERYQDSHAKVQRYQAVLSPVRLLPPELVRKVFLLCTEDSATELMTPLSNTPPLSLAQICSGWREVALATPELWKNIAFRGDSTNGIANFKNLMQLWLSRCHTTPIALTLSLQSQTAIDNLLLDVVAPYSTSIETLELHLETALFAAFADFPPEAFPRLRCIRFYGTRVENNTSRGGLCLWDPVTAPFQFAPQLTDVFVSIPETKINLENLNLPWSQLSSLHLAETIVTSTAFLRILAAGSNLVSCSVRCVSENVTTSADSDIITLPFLTSLSLFMEAGNLAEVLRNISIPAIKTLSLRLVPHEVWYPDALIQLVSRSQCHLDRLSLSGLSVDREGFIALLNEMPTLQMLDVMFVSFLSDDVLDFMTPVSIYEIPVLPLLKVMKWREISLQCSSESIRQFIISRGWPVGEQVGRARPNVNRLERMIIKSTVGHFGSDWMKNLEEFRFRGLDLCYGVH</sequence>
<dbReference type="OrthoDB" id="3268380at2759"/>
<dbReference type="SUPFAM" id="SSF52047">
    <property type="entry name" value="RNI-like"/>
    <property type="match status" value="1"/>
</dbReference>
<dbReference type="InParanoid" id="K5Y5J3"/>
<dbReference type="KEGG" id="abp:AGABI1DRAFT110048"/>
<gene>
    <name evidence="2" type="ORF">AGABI1DRAFT_110048</name>
</gene>
<protein>
    <submittedName>
        <fullName evidence="2">Uncharacterized protein</fullName>
    </submittedName>
</protein>
<organism evidence="2 3">
    <name type="scientific">Agaricus bisporus var. burnettii (strain JB137-S8 / ATCC MYA-4627 / FGSC 10392)</name>
    <name type="common">White button mushroom</name>
    <dbReference type="NCBI Taxonomy" id="597362"/>
    <lineage>
        <taxon>Eukaryota</taxon>
        <taxon>Fungi</taxon>
        <taxon>Dikarya</taxon>
        <taxon>Basidiomycota</taxon>
        <taxon>Agaricomycotina</taxon>
        <taxon>Agaricomycetes</taxon>
        <taxon>Agaricomycetidae</taxon>
        <taxon>Agaricales</taxon>
        <taxon>Agaricineae</taxon>
        <taxon>Agaricaceae</taxon>
        <taxon>Agaricus</taxon>
    </lineage>
</organism>
<dbReference type="HOGENOM" id="CLU_018544_12_0_1"/>